<accession>A0A1I7VSK4</accession>
<dbReference type="InterPro" id="IPR000242">
    <property type="entry name" value="PTP_cat"/>
</dbReference>
<feature type="region of interest" description="Disordered" evidence="1">
    <location>
        <begin position="1"/>
        <end position="22"/>
    </location>
</feature>
<dbReference type="Proteomes" id="UP000095285">
    <property type="component" value="Unassembled WGS sequence"/>
</dbReference>
<dbReference type="InterPro" id="IPR052782">
    <property type="entry name" value="Oocyte-zygote_transition_reg"/>
</dbReference>
<organism evidence="3 4">
    <name type="scientific">Loa loa</name>
    <name type="common">Eye worm</name>
    <name type="synonym">Filaria loa</name>
    <dbReference type="NCBI Taxonomy" id="7209"/>
    <lineage>
        <taxon>Eukaryota</taxon>
        <taxon>Metazoa</taxon>
        <taxon>Ecdysozoa</taxon>
        <taxon>Nematoda</taxon>
        <taxon>Chromadorea</taxon>
        <taxon>Rhabditida</taxon>
        <taxon>Spirurina</taxon>
        <taxon>Spiruromorpha</taxon>
        <taxon>Filarioidea</taxon>
        <taxon>Onchocercidae</taxon>
        <taxon>Loa</taxon>
    </lineage>
</organism>
<dbReference type="eggNOG" id="ENOG502TBBZ">
    <property type="taxonomic scope" value="Eukaryota"/>
</dbReference>
<dbReference type="SMART" id="SM00194">
    <property type="entry name" value="PTPc"/>
    <property type="match status" value="1"/>
</dbReference>
<evidence type="ECO:0000313" key="3">
    <source>
        <dbReference type="Proteomes" id="UP000095285"/>
    </source>
</evidence>
<dbReference type="SUPFAM" id="SSF52799">
    <property type="entry name" value="(Phosphotyrosine protein) phosphatases II"/>
    <property type="match status" value="1"/>
</dbReference>
<sequence>MASRPSTGQRKSALQKDSTTEAGEKPADFVALIAKQSLPRSRHMHFERLVASTAINSSNTATFLAQVKKRVKLSTKATEDTDYLPATYASFNREDYIIIQAPTKETVVDFWRMVWQDGCKLIVCVVEKSQMTMQNDTEKCYQYWPTKPDAKMEIGQKRFTVNLVKKKEEKGFITYDLTLSAHLDADFTSGKVASKDSMDTGAAEDDTKPRHASLFQFTFFFKYFTRLIHSPSSNANFLLSCQVIIFHITNWSNGIWPDLDQLGPFIKTLTSKEIQIIKRAADDYIPPVVLQGFAGLNRTCVVWVATILMKQIERRECFDVEYLARHLVRIRPGAFSDPMSFFVLFGLAFRIASLGGWSAYEDTKDRIKEIKASALVTVKAREKQ</sequence>
<dbReference type="CDD" id="cd00047">
    <property type="entry name" value="PTPc"/>
    <property type="match status" value="1"/>
</dbReference>
<evidence type="ECO:0000259" key="2">
    <source>
        <dbReference type="PROSITE" id="PS50055"/>
    </source>
</evidence>
<dbReference type="Pfam" id="PF00102">
    <property type="entry name" value="Y_phosphatase"/>
    <property type="match status" value="2"/>
</dbReference>
<dbReference type="STRING" id="7209.A0A1I7VSK4"/>
<dbReference type="InterPro" id="IPR003595">
    <property type="entry name" value="Tyr_Pase_cat"/>
</dbReference>
<evidence type="ECO:0000256" key="1">
    <source>
        <dbReference type="SAM" id="MobiDB-lite"/>
    </source>
</evidence>
<dbReference type="PROSITE" id="PS50055">
    <property type="entry name" value="TYR_PHOSPHATASE_PTP"/>
    <property type="match status" value="1"/>
</dbReference>
<dbReference type="PRINTS" id="PR00700">
    <property type="entry name" value="PRTYPHPHTASE"/>
</dbReference>
<name>A0A1I7VSK4_LOALO</name>
<evidence type="ECO:0000313" key="4">
    <source>
        <dbReference type="WBParaSite" id="EN70_5816"/>
    </source>
</evidence>
<dbReference type="WBParaSite" id="EN70_5816">
    <property type="protein sequence ID" value="EN70_5816"/>
    <property type="gene ID" value="EN70_5816"/>
</dbReference>
<dbReference type="InterPro" id="IPR029021">
    <property type="entry name" value="Prot-tyrosine_phosphatase-like"/>
</dbReference>
<reference evidence="4" key="2">
    <citation type="submission" date="2016-11" db="UniProtKB">
        <authorList>
            <consortium name="WormBaseParasite"/>
        </authorList>
    </citation>
    <scope>IDENTIFICATION</scope>
</reference>
<dbReference type="PANTHER" id="PTHR46163:SF17">
    <property type="entry name" value="DNA-DIRECTED DNA POLYMERASE-RELATED"/>
    <property type="match status" value="1"/>
</dbReference>
<proteinExistence type="predicted"/>
<dbReference type="PANTHER" id="PTHR46163">
    <property type="entry name" value="TYROSINE-PROTEIN PHOSPHATASE-RELATED"/>
    <property type="match status" value="1"/>
</dbReference>
<feature type="compositionally biased region" description="Polar residues" evidence="1">
    <location>
        <begin position="1"/>
        <end position="17"/>
    </location>
</feature>
<reference evidence="3" key="1">
    <citation type="submission" date="2012-04" db="EMBL/GenBank/DDBJ databases">
        <title>The Genome Sequence of Loa loa.</title>
        <authorList>
            <consortium name="The Broad Institute Genome Sequencing Platform"/>
            <consortium name="Broad Institute Genome Sequencing Center for Infectious Disease"/>
            <person name="Nutman T.B."/>
            <person name="Fink D.L."/>
            <person name="Russ C."/>
            <person name="Young S."/>
            <person name="Zeng Q."/>
            <person name="Gargeya S."/>
            <person name="Alvarado L."/>
            <person name="Berlin A."/>
            <person name="Chapman S.B."/>
            <person name="Chen Z."/>
            <person name="Freedman E."/>
            <person name="Gellesch M."/>
            <person name="Goldberg J."/>
            <person name="Griggs A."/>
            <person name="Gujja S."/>
            <person name="Heilman E.R."/>
            <person name="Heiman D."/>
            <person name="Howarth C."/>
            <person name="Mehta T."/>
            <person name="Neiman D."/>
            <person name="Pearson M."/>
            <person name="Roberts A."/>
            <person name="Saif S."/>
            <person name="Shea T."/>
            <person name="Shenoy N."/>
            <person name="Sisk P."/>
            <person name="Stolte C."/>
            <person name="Sykes S."/>
            <person name="White J."/>
            <person name="Yandava C."/>
            <person name="Haas B."/>
            <person name="Henn M.R."/>
            <person name="Nusbaum C."/>
            <person name="Birren B."/>
        </authorList>
    </citation>
    <scope>NUCLEOTIDE SEQUENCE [LARGE SCALE GENOMIC DNA]</scope>
</reference>
<protein>
    <submittedName>
        <fullName evidence="4">Tyrosine-protein phosphatase domain-containing protein</fullName>
    </submittedName>
</protein>
<feature type="domain" description="Tyrosine-protein phosphatase" evidence="2">
    <location>
        <begin position="70"/>
        <end position="351"/>
    </location>
</feature>
<keyword evidence="3" id="KW-1185">Reference proteome</keyword>
<dbReference type="AlphaFoldDB" id="A0A1I7VSK4"/>
<dbReference type="Gene3D" id="3.90.190.10">
    <property type="entry name" value="Protein tyrosine phosphatase superfamily"/>
    <property type="match status" value="1"/>
</dbReference>
<dbReference type="SMART" id="SM00404">
    <property type="entry name" value="PTPc_motif"/>
    <property type="match status" value="1"/>
</dbReference>
<dbReference type="GO" id="GO:0004725">
    <property type="term" value="F:protein tyrosine phosphatase activity"/>
    <property type="evidence" value="ECO:0007669"/>
    <property type="project" value="InterPro"/>
</dbReference>